<dbReference type="Pfam" id="PF00067">
    <property type="entry name" value="p450"/>
    <property type="match status" value="1"/>
</dbReference>
<dbReference type="InterPro" id="IPR001128">
    <property type="entry name" value="Cyt_P450"/>
</dbReference>
<evidence type="ECO:0000256" key="5">
    <source>
        <dbReference type="ARBA" id="ARBA00023004"/>
    </source>
</evidence>
<dbReference type="EMBL" id="BAAANY010000005">
    <property type="protein sequence ID" value="GAA1666517.1"/>
    <property type="molecule type" value="Genomic_DNA"/>
</dbReference>
<dbReference type="InterPro" id="IPR036396">
    <property type="entry name" value="Cyt_P450_sf"/>
</dbReference>
<dbReference type="Proteomes" id="UP001500618">
    <property type="component" value="Unassembled WGS sequence"/>
</dbReference>
<comment type="caution">
    <text evidence="8">The sequence shown here is derived from an EMBL/GenBank/DDBJ whole genome shotgun (WGS) entry which is preliminary data.</text>
</comment>
<comment type="similarity">
    <text evidence="1 7">Belongs to the cytochrome P450 family.</text>
</comment>
<dbReference type="RefSeq" id="WP_344308372.1">
    <property type="nucleotide sequence ID" value="NZ_BAAANY010000005.1"/>
</dbReference>
<keyword evidence="6 7" id="KW-0503">Monooxygenase</keyword>
<evidence type="ECO:0000256" key="6">
    <source>
        <dbReference type="ARBA" id="ARBA00023033"/>
    </source>
</evidence>
<keyword evidence="5 7" id="KW-0408">Iron</keyword>
<keyword evidence="2 7" id="KW-0349">Heme</keyword>
<evidence type="ECO:0000313" key="8">
    <source>
        <dbReference type="EMBL" id="GAA1666517.1"/>
    </source>
</evidence>
<protein>
    <submittedName>
        <fullName evidence="8">Cytochrome P450</fullName>
    </submittedName>
</protein>
<dbReference type="PRINTS" id="PR00359">
    <property type="entry name" value="BP450"/>
</dbReference>
<name>A0ABN2G779_9ACTN</name>
<dbReference type="SUPFAM" id="SSF48264">
    <property type="entry name" value="Cytochrome P450"/>
    <property type="match status" value="1"/>
</dbReference>
<evidence type="ECO:0000256" key="2">
    <source>
        <dbReference type="ARBA" id="ARBA00022617"/>
    </source>
</evidence>
<accession>A0ABN2G779</accession>
<reference evidence="8 9" key="1">
    <citation type="journal article" date="2019" name="Int. J. Syst. Evol. Microbiol.">
        <title>The Global Catalogue of Microorganisms (GCM) 10K type strain sequencing project: providing services to taxonomists for standard genome sequencing and annotation.</title>
        <authorList>
            <consortium name="The Broad Institute Genomics Platform"/>
            <consortium name="The Broad Institute Genome Sequencing Center for Infectious Disease"/>
            <person name="Wu L."/>
            <person name="Ma J."/>
        </authorList>
    </citation>
    <scope>NUCLEOTIDE SEQUENCE [LARGE SCALE GENOMIC DNA]</scope>
    <source>
        <strain evidence="8 9">JCM 14718</strain>
    </source>
</reference>
<dbReference type="InterPro" id="IPR002397">
    <property type="entry name" value="Cyt_P450_B"/>
</dbReference>
<organism evidence="8 9">
    <name type="scientific">Fodinicola feengrottensis</name>
    <dbReference type="NCBI Taxonomy" id="435914"/>
    <lineage>
        <taxon>Bacteria</taxon>
        <taxon>Bacillati</taxon>
        <taxon>Actinomycetota</taxon>
        <taxon>Actinomycetes</taxon>
        <taxon>Mycobacteriales</taxon>
        <taxon>Fodinicola</taxon>
    </lineage>
</organism>
<dbReference type="PROSITE" id="PS00086">
    <property type="entry name" value="CYTOCHROME_P450"/>
    <property type="match status" value="1"/>
</dbReference>
<evidence type="ECO:0000256" key="1">
    <source>
        <dbReference type="ARBA" id="ARBA00010617"/>
    </source>
</evidence>
<gene>
    <name evidence="8" type="ORF">GCM10009765_14980</name>
</gene>
<sequence>MHQPPSVADGGREMLAWLREMRDNEPVSVDQYGMYHVFRYDDVQKVTTDPAVFSNDFTRIMPQIAEGAKGNLLAVDPPVHRKLRQLVSSAFTPKMVASLEPRIAEVTNELLDDIDGTGVDLVESLAYPLPVIVIAEMLGVPASDRGLFRKWADDLLTSQNMDFNDPKFVEEAKEKVRDLDAYLLEHIVARRKQGRDDLLSKLVEAEIDGEGLDDGEITNFSRLLLVAGHITTTMLLGNAMLCFHDNPEAAADVRANPTLLPSAVEEILRVRSPFLFSARITAVDTELAGTPIPANKMVAPWLLSANHDERQFPDPERFDPHRDPNRQSGFGHGIHFCLGAPLARLEARVALAALLNRFSDIEIADPAAVVYRESPGMYGVKVLPLEVRR</sequence>
<dbReference type="PANTHER" id="PTHR46696">
    <property type="entry name" value="P450, PUTATIVE (EUROFUNG)-RELATED"/>
    <property type="match status" value="1"/>
</dbReference>
<keyword evidence="9" id="KW-1185">Reference proteome</keyword>
<dbReference type="CDD" id="cd11032">
    <property type="entry name" value="P450_EryK-like"/>
    <property type="match status" value="1"/>
</dbReference>
<keyword evidence="3 7" id="KW-0479">Metal-binding</keyword>
<evidence type="ECO:0000256" key="4">
    <source>
        <dbReference type="ARBA" id="ARBA00023002"/>
    </source>
</evidence>
<evidence type="ECO:0000256" key="7">
    <source>
        <dbReference type="RuleBase" id="RU000461"/>
    </source>
</evidence>
<evidence type="ECO:0000313" key="9">
    <source>
        <dbReference type="Proteomes" id="UP001500618"/>
    </source>
</evidence>
<dbReference type="PANTHER" id="PTHR46696:SF1">
    <property type="entry name" value="CYTOCHROME P450 YJIB-RELATED"/>
    <property type="match status" value="1"/>
</dbReference>
<proteinExistence type="inferred from homology"/>
<evidence type="ECO:0000256" key="3">
    <source>
        <dbReference type="ARBA" id="ARBA00022723"/>
    </source>
</evidence>
<dbReference type="Gene3D" id="1.10.630.10">
    <property type="entry name" value="Cytochrome P450"/>
    <property type="match status" value="1"/>
</dbReference>
<dbReference type="InterPro" id="IPR017972">
    <property type="entry name" value="Cyt_P450_CS"/>
</dbReference>
<keyword evidence="4 7" id="KW-0560">Oxidoreductase</keyword>